<dbReference type="PANTHER" id="PTHR38436:SF1">
    <property type="entry name" value="ESTER CYCLASE"/>
    <property type="match status" value="1"/>
</dbReference>
<dbReference type="GO" id="GO:0030638">
    <property type="term" value="P:polyketide metabolic process"/>
    <property type="evidence" value="ECO:0007669"/>
    <property type="project" value="InterPro"/>
</dbReference>
<dbReference type="Proteomes" id="UP000471364">
    <property type="component" value="Unassembled WGS sequence"/>
</dbReference>
<dbReference type="RefSeq" id="WP_013285665.1">
    <property type="nucleotide sequence ID" value="NZ_CBDRIO010000026.1"/>
</dbReference>
<name>A0A6N3K1U8_9ACTN</name>
<evidence type="ECO:0000256" key="1">
    <source>
        <dbReference type="SAM" id="MobiDB-lite"/>
    </source>
</evidence>
<dbReference type="OMA" id="VPCCDVF"/>
<reference evidence="3 5" key="3">
    <citation type="submission" date="2019-09" db="EMBL/GenBank/DDBJ databases">
        <title>High taxonomic diversity of Micromonospora strains isolated from Medicago sativa nodules in different geographical locations.</title>
        <authorList>
            <person name="Martinez-Hidalgo P."/>
            <person name="Flores-Felix J.D."/>
            <person name="Velazquez E."/>
            <person name="Brau L."/>
            <person name="Trujillo M.E."/>
            <person name="Martinez-Molina E."/>
        </authorList>
    </citation>
    <scope>NUCLEOTIDE SEQUENCE [LARGE SCALE GENOMIC DNA]</scope>
    <source>
        <strain evidence="3 5">ALFB5</strain>
    </source>
</reference>
<dbReference type="Pfam" id="PF07366">
    <property type="entry name" value="SnoaL"/>
    <property type="match status" value="1"/>
</dbReference>
<proteinExistence type="predicted"/>
<sequence length="206" mass="21590">MNDLRVFGEQLRTLLSGLLGFGDPGAPERNSRLIHQIFEWYNQGDLDSIVESVTDDFELHDVPAGQIYRGPDGLRRWFSISKTALPEARLFITNLIADGEKVASEHAGGGLQTGPLEVPGGTVPPTNRLVKAEVAETFEFRDGRIFRWRVYYDGAALAAQLLGPEAGGSSAPAGGPATAPPTSGTAGSSAGAAASRPASGGASARD</sequence>
<evidence type="ECO:0000313" key="2">
    <source>
        <dbReference type="EMBL" id="AXH92085.1"/>
    </source>
</evidence>
<feature type="compositionally biased region" description="Low complexity" evidence="1">
    <location>
        <begin position="167"/>
        <end position="206"/>
    </location>
</feature>
<reference evidence="2 4" key="1">
    <citation type="submission" date="2018-07" db="EMBL/GenBank/DDBJ databases">
        <authorList>
            <person name="Ye Y."/>
        </authorList>
    </citation>
    <scope>NUCLEOTIDE SEQUENCE [LARGE SCALE GENOMIC DNA]</scope>
    <source>
        <strain evidence="2">110B</strain>
        <strain evidence="4">H14(2018)</strain>
    </source>
</reference>
<gene>
    <name evidence="2" type="ORF">DVH21_20380</name>
    <name evidence="3" type="ORF">F6X54_16740</name>
</gene>
<dbReference type="Proteomes" id="UP000253958">
    <property type="component" value="Chromosome"/>
</dbReference>
<dbReference type="EMBL" id="CP031263">
    <property type="protein sequence ID" value="AXH92085.1"/>
    <property type="molecule type" value="Genomic_DNA"/>
</dbReference>
<protein>
    <submittedName>
        <fullName evidence="3">Ester cyclase</fullName>
    </submittedName>
</protein>
<reference evidence="2 4" key="2">
    <citation type="submission" date="2018-08" db="EMBL/GenBank/DDBJ databases">
        <title>Streptomyces kandeliansis sp. nov., an endophytic bacterium isolated from mangrove plant.</title>
        <authorList>
            <person name="Wang R."/>
        </authorList>
    </citation>
    <scope>NUCLEOTIDE SEQUENCE [LARGE SCALE GENOMIC DNA]</scope>
    <source>
        <strain evidence="2">110B</strain>
        <strain evidence="4">H14(2018)</strain>
    </source>
</reference>
<dbReference type="SUPFAM" id="SSF54427">
    <property type="entry name" value="NTF2-like"/>
    <property type="match status" value="1"/>
</dbReference>
<evidence type="ECO:0000313" key="4">
    <source>
        <dbReference type="Proteomes" id="UP000253958"/>
    </source>
</evidence>
<dbReference type="AlphaFoldDB" id="A0A6N3K1U8"/>
<feature type="region of interest" description="Disordered" evidence="1">
    <location>
        <begin position="164"/>
        <end position="206"/>
    </location>
</feature>
<evidence type="ECO:0000313" key="5">
    <source>
        <dbReference type="Proteomes" id="UP000471364"/>
    </source>
</evidence>
<dbReference type="InterPro" id="IPR032710">
    <property type="entry name" value="NTF2-like_dom_sf"/>
</dbReference>
<organism evidence="2 4">
    <name type="scientific">Micromonospora aurantiaca</name>
    <name type="common">nom. illeg.</name>
    <dbReference type="NCBI Taxonomy" id="47850"/>
    <lineage>
        <taxon>Bacteria</taxon>
        <taxon>Bacillati</taxon>
        <taxon>Actinomycetota</taxon>
        <taxon>Actinomycetes</taxon>
        <taxon>Micromonosporales</taxon>
        <taxon>Micromonosporaceae</taxon>
        <taxon>Micromonospora</taxon>
    </lineage>
</organism>
<accession>A0A6N3K1U8</accession>
<dbReference type="EMBL" id="WAAR01000070">
    <property type="protein sequence ID" value="KAB1111334.1"/>
    <property type="molecule type" value="Genomic_DNA"/>
</dbReference>
<dbReference type="PANTHER" id="PTHR38436">
    <property type="entry name" value="POLYKETIDE CYCLASE SNOAL-LIKE DOMAIN"/>
    <property type="match status" value="1"/>
</dbReference>
<evidence type="ECO:0000313" key="3">
    <source>
        <dbReference type="EMBL" id="KAB1111334.1"/>
    </source>
</evidence>
<dbReference type="Gene3D" id="3.10.450.50">
    <property type="match status" value="1"/>
</dbReference>
<keyword evidence="5" id="KW-1185">Reference proteome</keyword>
<dbReference type="InterPro" id="IPR009959">
    <property type="entry name" value="Cyclase_SnoaL-like"/>
</dbReference>